<keyword evidence="3" id="KW-1185">Reference proteome</keyword>
<keyword evidence="1" id="KW-0802">TPR repeat</keyword>
<reference evidence="3" key="1">
    <citation type="submission" date="2016-10" db="EMBL/GenBank/DDBJ databases">
        <authorList>
            <person name="Varghese N."/>
            <person name="Submissions S."/>
        </authorList>
    </citation>
    <scope>NUCLEOTIDE SEQUENCE [LARGE SCALE GENOMIC DNA]</scope>
    <source>
        <strain evidence="3">DSM 5918</strain>
    </source>
</reference>
<dbReference type="PANTHER" id="PTHR44366">
    <property type="entry name" value="UDP-N-ACETYLGLUCOSAMINE--PEPTIDE N-ACETYLGLUCOSAMINYLTRANSFERASE 110 KDA SUBUNIT"/>
    <property type="match status" value="1"/>
</dbReference>
<organism evidence="2 3">
    <name type="scientific">Desulfomicrobium apsheronum</name>
    <dbReference type="NCBI Taxonomy" id="52560"/>
    <lineage>
        <taxon>Bacteria</taxon>
        <taxon>Pseudomonadati</taxon>
        <taxon>Thermodesulfobacteriota</taxon>
        <taxon>Desulfovibrionia</taxon>
        <taxon>Desulfovibrionales</taxon>
        <taxon>Desulfomicrobiaceae</taxon>
        <taxon>Desulfomicrobium</taxon>
    </lineage>
</organism>
<dbReference type="InterPro" id="IPR019734">
    <property type="entry name" value="TPR_rpt"/>
</dbReference>
<evidence type="ECO:0000313" key="3">
    <source>
        <dbReference type="Proteomes" id="UP000198635"/>
    </source>
</evidence>
<dbReference type="STRING" id="52560.SAMN04488082_12182"/>
<dbReference type="Gene3D" id="1.25.40.10">
    <property type="entry name" value="Tetratricopeptide repeat domain"/>
    <property type="match status" value="2"/>
</dbReference>
<dbReference type="GO" id="GO:0097363">
    <property type="term" value="F:protein O-acetylglucosaminyltransferase activity"/>
    <property type="evidence" value="ECO:0007669"/>
    <property type="project" value="TreeGrafter"/>
</dbReference>
<dbReference type="PROSITE" id="PS50005">
    <property type="entry name" value="TPR"/>
    <property type="match status" value="1"/>
</dbReference>
<dbReference type="OrthoDB" id="5469194at2"/>
<dbReference type="RefSeq" id="WP_092378468.1">
    <property type="nucleotide sequence ID" value="NZ_FORX01000021.1"/>
</dbReference>
<dbReference type="InterPro" id="IPR011990">
    <property type="entry name" value="TPR-like_helical_dom_sf"/>
</dbReference>
<dbReference type="PROSITE" id="PS50293">
    <property type="entry name" value="TPR_REGION"/>
    <property type="match status" value="1"/>
</dbReference>
<dbReference type="InterPro" id="IPR037919">
    <property type="entry name" value="OGT"/>
</dbReference>
<accession>A0A1I3YY82</accession>
<dbReference type="Pfam" id="PF13432">
    <property type="entry name" value="TPR_16"/>
    <property type="match status" value="1"/>
</dbReference>
<dbReference type="EMBL" id="FORX01000021">
    <property type="protein sequence ID" value="SFK36793.1"/>
    <property type="molecule type" value="Genomic_DNA"/>
</dbReference>
<dbReference type="Proteomes" id="UP000198635">
    <property type="component" value="Unassembled WGS sequence"/>
</dbReference>
<sequence>MGTYVAASAPGQDTYGATIFDYALSGGKFAALTDDTVFVELIKSVLYHSMGLSKKSFHHFTRLDDLFELLHEDRDAKFIICLERRAAEADMSQVMERIMRLCPGAGLIVLTQEVDQYTTALLVEQGAHNIITKPISVASFSEKLAFTIAPQGKLSKLIEKGKKLLEAGGWGEALLVAEDILQQKPDSAVGFMIKGDAYLGLDMTSRAEEMYQRAVKSAELYLAPLKRLAALYEQAGDAAKQLECLRRLNEISPLNTQRILHIGELEIARGNTAVAEEMFRNVMQLAQREAAEFLSNLSSRIADICANRDPDMAIHYSKKALDLRGDNITAADIATVTILGISLRKQGKWREAIAEYLRVLAVVPGSATLLYNMAMAYSEGAETNKALKAVEKALKLDPALPSSGKNVAFNIGTIFQKAGRNGTDFFKKAYELDPNDKMLWSALKRSQALHDNT</sequence>
<dbReference type="GO" id="GO:0006493">
    <property type="term" value="P:protein O-linked glycosylation"/>
    <property type="evidence" value="ECO:0007669"/>
    <property type="project" value="InterPro"/>
</dbReference>
<feature type="repeat" description="TPR" evidence="1">
    <location>
        <begin position="367"/>
        <end position="400"/>
    </location>
</feature>
<dbReference type="AlphaFoldDB" id="A0A1I3YY82"/>
<proteinExistence type="predicted"/>
<protein>
    <submittedName>
        <fullName evidence="2">Flp pilus assembly protein TadD, contains TPR repeats</fullName>
    </submittedName>
</protein>
<dbReference type="InterPro" id="IPR011006">
    <property type="entry name" value="CheY-like_superfamily"/>
</dbReference>
<dbReference type="SUPFAM" id="SSF48452">
    <property type="entry name" value="TPR-like"/>
    <property type="match status" value="1"/>
</dbReference>
<dbReference type="SUPFAM" id="SSF52172">
    <property type="entry name" value="CheY-like"/>
    <property type="match status" value="1"/>
</dbReference>
<dbReference type="Gene3D" id="3.40.50.2300">
    <property type="match status" value="1"/>
</dbReference>
<dbReference type="SMART" id="SM00028">
    <property type="entry name" value="TPR"/>
    <property type="match status" value="3"/>
</dbReference>
<evidence type="ECO:0000256" key="1">
    <source>
        <dbReference type="PROSITE-ProRule" id="PRU00339"/>
    </source>
</evidence>
<gene>
    <name evidence="2" type="ORF">SAMN04488082_12182</name>
</gene>
<evidence type="ECO:0000313" key="2">
    <source>
        <dbReference type="EMBL" id="SFK36793.1"/>
    </source>
</evidence>
<name>A0A1I3YY82_9BACT</name>
<dbReference type="PANTHER" id="PTHR44366:SF1">
    <property type="entry name" value="UDP-N-ACETYLGLUCOSAMINE--PEPTIDE N-ACETYLGLUCOSAMINYLTRANSFERASE 110 KDA SUBUNIT"/>
    <property type="match status" value="1"/>
</dbReference>